<evidence type="ECO:0000256" key="2">
    <source>
        <dbReference type="ARBA" id="ARBA00023125"/>
    </source>
</evidence>
<dbReference type="GO" id="GO:0003677">
    <property type="term" value="F:DNA binding"/>
    <property type="evidence" value="ECO:0007669"/>
    <property type="project" value="UniProtKB-KW"/>
</dbReference>
<evidence type="ECO:0000313" key="5">
    <source>
        <dbReference type="EMBL" id="EIM71717.1"/>
    </source>
</evidence>
<dbReference type="OrthoDB" id="9804742at2"/>
<dbReference type="PROSITE" id="PS50987">
    <property type="entry name" value="HTH_ARSR_2"/>
    <property type="match status" value="1"/>
</dbReference>
<dbReference type="CDD" id="cd00090">
    <property type="entry name" value="HTH_ARSR"/>
    <property type="match status" value="1"/>
</dbReference>
<dbReference type="RefSeq" id="WP_007010810.1">
    <property type="nucleotide sequence ID" value="NZ_AJXZ01000075.1"/>
</dbReference>
<dbReference type="PATRIC" id="fig|1189611.3.peg.4656"/>
<organism evidence="5 6">
    <name type="scientific">Nitratireductor aquibiodomus RA22</name>
    <dbReference type="NCBI Taxonomy" id="1189611"/>
    <lineage>
        <taxon>Bacteria</taxon>
        <taxon>Pseudomonadati</taxon>
        <taxon>Pseudomonadota</taxon>
        <taxon>Alphaproteobacteria</taxon>
        <taxon>Hyphomicrobiales</taxon>
        <taxon>Phyllobacteriaceae</taxon>
        <taxon>Nitratireductor</taxon>
    </lineage>
</organism>
<evidence type="ECO:0000256" key="3">
    <source>
        <dbReference type="ARBA" id="ARBA00023163"/>
    </source>
</evidence>
<feature type="domain" description="HTH arsR-type" evidence="4">
    <location>
        <begin position="1"/>
        <end position="95"/>
    </location>
</feature>
<keyword evidence="1" id="KW-0805">Transcription regulation</keyword>
<dbReference type="Gene3D" id="1.10.10.10">
    <property type="entry name" value="Winged helix-like DNA-binding domain superfamily/Winged helix DNA-binding domain"/>
    <property type="match status" value="1"/>
</dbReference>
<keyword evidence="3" id="KW-0804">Transcription</keyword>
<comment type="caution">
    <text evidence="5">The sequence shown here is derived from an EMBL/GenBank/DDBJ whole genome shotgun (WGS) entry which is preliminary data.</text>
</comment>
<dbReference type="InterPro" id="IPR051011">
    <property type="entry name" value="Metal_resp_trans_reg"/>
</dbReference>
<sequence length="110" mass="11811">MLKTEAIDALAALGQETRLDVFRLLVQAGPQGLPAGEVAARLGVVQNTASAHLKVLSQSGMIRAEREGRIIRYTADMTGFRDLLAFLLEDCCNGNPDLCRPAIEAATCHC</sequence>
<dbReference type="Proteomes" id="UP000004622">
    <property type="component" value="Unassembled WGS sequence"/>
</dbReference>
<dbReference type="AlphaFoldDB" id="I5BQ65"/>
<evidence type="ECO:0000256" key="1">
    <source>
        <dbReference type="ARBA" id="ARBA00023015"/>
    </source>
</evidence>
<name>I5BQ65_9HYPH</name>
<gene>
    <name evidence="5" type="ORF">A33O_23214</name>
</gene>
<keyword evidence="2" id="KW-0238">DNA-binding</keyword>
<dbReference type="SMART" id="SM00418">
    <property type="entry name" value="HTH_ARSR"/>
    <property type="match status" value="1"/>
</dbReference>
<dbReference type="STRING" id="204799.GCA_001696575_03830"/>
<evidence type="ECO:0000259" key="4">
    <source>
        <dbReference type="PROSITE" id="PS50987"/>
    </source>
</evidence>
<dbReference type="NCBIfam" id="NF033788">
    <property type="entry name" value="HTH_metalloreg"/>
    <property type="match status" value="1"/>
</dbReference>
<dbReference type="InterPro" id="IPR001845">
    <property type="entry name" value="HTH_ArsR_DNA-bd_dom"/>
</dbReference>
<dbReference type="PANTHER" id="PTHR43132:SF2">
    <property type="entry name" value="ARSENICAL RESISTANCE OPERON REPRESSOR ARSR-RELATED"/>
    <property type="match status" value="1"/>
</dbReference>
<dbReference type="GO" id="GO:0003700">
    <property type="term" value="F:DNA-binding transcription factor activity"/>
    <property type="evidence" value="ECO:0007669"/>
    <property type="project" value="InterPro"/>
</dbReference>
<accession>I5BQ65</accession>
<dbReference type="InterPro" id="IPR011991">
    <property type="entry name" value="ArsR-like_HTH"/>
</dbReference>
<evidence type="ECO:0000313" key="6">
    <source>
        <dbReference type="Proteomes" id="UP000004622"/>
    </source>
</evidence>
<dbReference type="SUPFAM" id="SSF46785">
    <property type="entry name" value="Winged helix' DNA-binding domain"/>
    <property type="match status" value="1"/>
</dbReference>
<dbReference type="PANTHER" id="PTHR43132">
    <property type="entry name" value="ARSENICAL RESISTANCE OPERON REPRESSOR ARSR-RELATED"/>
    <property type="match status" value="1"/>
</dbReference>
<dbReference type="PRINTS" id="PR00778">
    <property type="entry name" value="HTHARSR"/>
</dbReference>
<proteinExistence type="predicted"/>
<dbReference type="EMBL" id="AJXZ01000075">
    <property type="protein sequence ID" value="EIM71717.1"/>
    <property type="molecule type" value="Genomic_DNA"/>
</dbReference>
<reference evidence="5 6" key="1">
    <citation type="journal article" date="2012" name="J. Bacteriol.">
        <title>Genome Sequence of Nitratireductor aquibiodomus Strain RA22.</title>
        <authorList>
            <person name="Singh A."/>
            <person name="Jangir P.K."/>
            <person name="Kumari C."/>
            <person name="Sharma R."/>
        </authorList>
    </citation>
    <scope>NUCLEOTIDE SEQUENCE [LARGE SCALE GENOMIC DNA]</scope>
    <source>
        <strain evidence="5 6">RA22</strain>
    </source>
</reference>
<dbReference type="Pfam" id="PF12840">
    <property type="entry name" value="HTH_20"/>
    <property type="match status" value="1"/>
</dbReference>
<dbReference type="InterPro" id="IPR036388">
    <property type="entry name" value="WH-like_DNA-bd_sf"/>
</dbReference>
<dbReference type="InterPro" id="IPR036390">
    <property type="entry name" value="WH_DNA-bd_sf"/>
</dbReference>
<protein>
    <submittedName>
        <fullName evidence="5">ArsR family transcriptional regulator</fullName>
    </submittedName>
</protein>